<name>A0AAD7RGA4_9TELE</name>
<keyword evidence="11" id="KW-1185">Reference proteome</keyword>
<dbReference type="EMBL" id="JAINUG010000291">
    <property type="protein sequence ID" value="KAJ8383515.1"/>
    <property type="molecule type" value="Genomic_DNA"/>
</dbReference>
<evidence type="ECO:0000256" key="5">
    <source>
        <dbReference type="ARBA" id="ARBA00023273"/>
    </source>
</evidence>
<evidence type="ECO:0000256" key="6">
    <source>
        <dbReference type="ARBA" id="ARBA00035003"/>
    </source>
</evidence>
<dbReference type="PROSITE" id="PS51336">
    <property type="entry name" value="DM10"/>
    <property type="match status" value="2"/>
</dbReference>
<evidence type="ECO:0000256" key="1">
    <source>
        <dbReference type="ARBA" id="ARBA00004430"/>
    </source>
</evidence>
<comment type="caution">
    <text evidence="10">The sequence shown here is derived from an EMBL/GenBank/DDBJ whole genome shotgun (WGS) entry which is preliminary data.</text>
</comment>
<dbReference type="SMART" id="SM00676">
    <property type="entry name" value="DM10"/>
    <property type="match status" value="2"/>
</dbReference>
<evidence type="ECO:0000259" key="9">
    <source>
        <dbReference type="PROSITE" id="PS51336"/>
    </source>
</evidence>
<gene>
    <name evidence="10" type="ORF">AAFF_G00219650</name>
</gene>
<proteinExistence type="predicted"/>
<protein>
    <recommendedName>
        <fullName evidence="7">EF-hand domain-containing family member C2</fullName>
    </recommendedName>
</protein>
<keyword evidence="2" id="KW-0963">Cytoplasm</keyword>
<dbReference type="Gene3D" id="2.30.29.170">
    <property type="match status" value="3"/>
</dbReference>
<dbReference type="PANTHER" id="PTHR12086">
    <property type="entry name" value="EF-HAND DOMAIN C-TERMINAL CONTAINING PROTEIN"/>
    <property type="match status" value="1"/>
</dbReference>
<dbReference type="SUPFAM" id="SSF47473">
    <property type="entry name" value="EF-hand"/>
    <property type="match status" value="1"/>
</dbReference>
<feature type="compositionally biased region" description="Polar residues" evidence="8">
    <location>
        <begin position="51"/>
        <end position="64"/>
    </location>
</feature>
<organism evidence="10 11">
    <name type="scientific">Aldrovandia affinis</name>
    <dbReference type="NCBI Taxonomy" id="143900"/>
    <lineage>
        <taxon>Eukaryota</taxon>
        <taxon>Metazoa</taxon>
        <taxon>Chordata</taxon>
        <taxon>Craniata</taxon>
        <taxon>Vertebrata</taxon>
        <taxon>Euteleostomi</taxon>
        <taxon>Actinopterygii</taxon>
        <taxon>Neopterygii</taxon>
        <taxon>Teleostei</taxon>
        <taxon>Notacanthiformes</taxon>
        <taxon>Halosauridae</taxon>
        <taxon>Aldrovandia</taxon>
    </lineage>
</organism>
<dbReference type="InterPro" id="IPR040193">
    <property type="entry name" value="EFHC1/EFHC2/EFHB"/>
</dbReference>
<dbReference type="GO" id="GO:0005930">
    <property type="term" value="C:axoneme"/>
    <property type="evidence" value="ECO:0007669"/>
    <property type="project" value="UniProtKB-SubCell"/>
</dbReference>
<dbReference type="AlphaFoldDB" id="A0AAD7RGA4"/>
<reference evidence="10" key="1">
    <citation type="journal article" date="2023" name="Science">
        <title>Genome structures resolve the early diversification of teleost fishes.</title>
        <authorList>
            <person name="Parey E."/>
            <person name="Louis A."/>
            <person name="Montfort J."/>
            <person name="Bouchez O."/>
            <person name="Roques C."/>
            <person name="Iampietro C."/>
            <person name="Lluch J."/>
            <person name="Castinel A."/>
            <person name="Donnadieu C."/>
            <person name="Desvignes T."/>
            <person name="Floi Bucao C."/>
            <person name="Jouanno E."/>
            <person name="Wen M."/>
            <person name="Mejri S."/>
            <person name="Dirks R."/>
            <person name="Jansen H."/>
            <person name="Henkel C."/>
            <person name="Chen W.J."/>
            <person name="Zahm M."/>
            <person name="Cabau C."/>
            <person name="Klopp C."/>
            <person name="Thompson A.W."/>
            <person name="Robinson-Rechavi M."/>
            <person name="Braasch I."/>
            <person name="Lecointre G."/>
            <person name="Bobe J."/>
            <person name="Postlethwait J.H."/>
            <person name="Berthelot C."/>
            <person name="Roest Crollius H."/>
            <person name="Guiguen Y."/>
        </authorList>
    </citation>
    <scope>NUCLEOTIDE SEQUENCE</scope>
    <source>
        <strain evidence="10">NC1722</strain>
    </source>
</reference>
<evidence type="ECO:0000313" key="11">
    <source>
        <dbReference type="Proteomes" id="UP001221898"/>
    </source>
</evidence>
<dbReference type="InterPro" id="IPR011992">
    <property type="entry name" value="EF-hand-dom_pair"/>
</dbReference>
<dbReference type="InterPro" id="IPR006602">
    <property type="entry name" value="DM10_dom"/>
</dbReference>
<feature type="region of interest" description="Disordered" evidence="8">
    <location>
        <begin position="314"/>
        <end position="334"/>
    </location>
</feature>
<dbReference type="Proteomes" id="UP001221898">
    <property type="component" value="Unassembled WGS sequence"/>
</dbReference>
<sequence>MALPMLPGFSPNKNLGKEKFHKSQHFDYSHGVPFLVGSEKPGIGGELLLGQQPQPRTSSAAGGSNVPSWLQFDKKVLSFDGHFQEPVFQKREETYRVRKCKIYIFLEDDTVQVVEPEVKNSGISQGTLIRRQRVPLPAPDDGRFFTWRHFNLGQQVVLFSRTFTLTDCDAFTSGFLRDMGVRVNAPVSTPGDPYSDLRRKMEESMRPRRPYERQDTLRHKLPKKTPVPHLQPGEDTTRTVLNVFGPMGHRGRYLLDNLRTGTPSEDYYKDCDLVLGSVINVWGRNVLLCDWDDFTKDFYQSKYGIEELPPVDDRVSPAPRRAREVPPYNGFGSEEDSLSSCKGLVLKPPAKDVKKLREKDRQGIVSNVLRFVGKMVSDIPVDTERMFIISYHLSDDTLSVYERTQRNLGVIGGKFLERGRVKTPGQEVFKSDPSRCFRAQDLYVGARLCLNAHEFQLTDADEFTLSYMEQNAEEFPRANIGTIVSKLRSLSADRRREITQFLALSDPESTGVIQYESFRRLLDGADCQLSEHEILALGRRYSAAECREEAARRRRSDPGLRQQAAAVTQERLKKSQYESFSDMAKAFLEEDRARTGWLASAEARVICKAFRIPLPDSLLMTLFNQFENEAGEIDYNSFLATINWRVNPLPRLPRRRHEVQCRWERRGERSSERHKLLRLTGGGIWRAGVTRARTFTCPGSRLF</sequence>
<dbReference type="GO" id="GO:0010975">
    <property type="term" value="P:regulation of neuron projection development"/>
    <property type="evidence" value="ECO:0007669"/>
    <property type="project" value="TreeGrafter"/>
</dbReference>
<evidence type="ECO:0000256" key="7">
    <source>
        <dbReference type="ARBA" id="ARBA00039880"/>
    </source>
</evidence>
<evidence type="ECO:0000256" key="8">
    <source>
        <dbReference type="SAM" id="MobiDB-lite"/>
    </source>
</evidence>
<feature type="domain" description="DM10" evidence="9">
    <location>
        <begin position="73"/>
        <end position="180"/>
    </location>
</feature>
<comment type="function">
    <text evidence="6">Microtubule inner protein (MIP) part of the dynein-decorated doublet microtubules (DMTs) in cilia axoneme, which is required for motile cilia beating.</text>
</comment>
<keyword evidence="5" id="KW-0966">Cell projection</keyword>
<dbReference type="FunFam" id="2.30.29.170:FF:000002">
    <property type="entry name" value="EF-hand domain (C-terminal) containing 1"/>
    <property type="match status" value="1"/>
</dbReference>
<evidence type="ECO:0000313" key="10">
    <source>
        <dbReference type="EMBL" id="KAJ8383515.1"/>
    </source>
</evidence>
<feature type="region of interest" description="Disordered" evidence="8">
    <location>
        <begin position="45"/>
        <end position="64"/>
    </location>
</feature>
<keyword evidence="3" id="KW-0677">Repeat</keyword>
<accession>A0AAD7RGA4</accession>
<dbReference type="PANTHER" id="PTHR12086:SF11">
    <property type="entry name" value="EF-HAND DOMAIN-CONTAINING FAMILY MEMBER C2"/>
    <property type="match status" value="1"/>
</dbReference>
<comment type="subcellular location">
    <subcellularLocation>
        <location evidence="1">Cytoplasm</location>
        <location evidence="1">Cytoskeleton</location>
        <location evidence="1">Cilium axoneme</location>
    </subcellularLocation>
</comment>
<dbReference type="Gene3D" id="1.10.238.10">
    <property type="entry name" value="EF-hand"/>
    <property type="match status" value="1"/>
</dbReference>
<dbReference type="FunFam" id="2.30.29.170:FF:000003">
    <property type="entry name" value="EF-hand domain (C-terminal) containing 1"/>
    <property type="match status" value="1"/>
</dbReference>
<dbReference type="GO" id="GO:0005874">
    <property type="term" value="C:microtubule"/>
    <property type="evidence" value="ECO:0007669"/>
    <property type="project" value="TreeGrafter"/>
</dbReference>
<evidence type="ECO:0000256" key="4">
    <source>
        <dbReference type="ARBA" id="ARBA00023212"/>
    </source>
</evidence>
<dbReference type="Pfam" id="PF06565">
    <property type="entry name" value="DM10_dom"/>
    <property type="match status" value="2"/>
</dbReference>
<evidence type="ECO:0000256" key="3">
    <source>
        <dbReference type="ARBA" id="ARBA00022737"/>
    </source>
</evidence>
<feature type="domain" description="DM10" evidence="9">
    <location>
        <begin position="365"/>
        <end position="472"/>
    </location>
</feature>
<evidence type="ECO:0000256" key="2">
    <source>
        <dbReference type="ARBA" id="ARBA00022490"/>
    </source>
</evidence>
<keyword evidence="4" id="KW-0206">Cytoskeleton</keyword>